<dbReference type="PANTHER" id="PTHR27005">
    <property type="entry name" value="WALL-ASSOCIATED RECEPTOR KINASE-LIKE 21"/>
    <property type="match status" value="1"/>
</dbReference>
<comment type="caution">
    <text evidence="4">The sequence shown here is derived from an EMBL/GenBank/DDBJ whole genome shotgun (WGS) entry which is preliminary data.</text>
</comment>
<accession>A0A1R3HM58</accession>
<evidence type="ECO:0000313" key="5">
    <source>
        <dbReference type="Proteomes" id="UP000187203"/>
    </source>
</evidence>
<reference evidence="5" key="1">
    <citation type="submission" date="2013-09" db="EMBL/GenBank/DDBJ databases">
        <title>Corchorus olitorius genome sequencing.</title>
        <authorList>
            <person name="Alam M."/>
            <person name="Haque M.S."/>
            <person name="Islam M.S."/>
            <person name="Emdad E.M."/>
            <person name="Islam M.M."/>
            <person name="Ahmed B."/>
            <person name="Halim A."/>
            <person name="Hossen Q.M.M."/>
            <person name="Hossain M.Z."/>
            <person name="Ahmed R."/>
            <person name="Khan M.M."/>
            <person name="Islam R."/>
            <person name="Rashid M.M."/>
            <person name="Khan S.A."/>
            <person name="Rahman M.S."/>
            <person name="Alam M."/>
            <person name="Yahiya A.S."/>
            <person name="Khan M.S."/>
            <person name="Azam M.S."/>
            <person name="Haque T."/>
            <person name="Lashkar M.Z.H."/>
            <person name="Akhand A.I."/>
            <person name="Morshed G."/>
            <person name="Roy S."/>
            <person name="Uddin K.S."/>
            <person name="Rabeya T."/>
            <person name="Hossain A.S."/>
            <person name="Chowdhury A."/>
            <person name="Snigdha A.R."/>
            <person name="Mortoza M.S."/>
            <person name="Matin S.A."/>
            <person name="Hoque S.M.E."/>
            <person name="Islam M.K."/>
            <person name="Roy D.K."/>
            <person name="Haider R."/>
            <person name="Moosa M.M."/>
            <person name="Elias S.M."/>
            <person name="Hasan A.M."/>
            <person name="Jahan S."/>
            <person name="Shafiuddin M."/>
            <person name="Mahmood N."/>
            <person name="Shommy N.S."/>
        </authorList>
    </citation>
    <scope>NUCLEOTIDE SEQUENCE [LARGE SCALE GENOMIC DNA]</scope>
    <source>
        <strain evidence="5">cv. O-4</strain>
    </source>
</reference>
<name>A0A1R3HM58_9ROSI</name>
<dbReference type="InterPro" id="IPR001245">
    <property type="entry name" value="Ser-Thr/Tyr_kinase_cat_dom"/>
</dbReference>
<evidence type="ECO:0000256" key="1">
    <source>
        <dbReference type="ARBA" id="ARBA00022741"/>
    </source>
</evidence>
<dbReference type="PIRSF" id="PIRSF000654">
    <property type="entry name" value="Integrin-linked_kinase"/>
    <property type="match status" value="1"/>
</dbReference>
<organism evidence="4 5">
    <name type="scientific">Corchorus olitorius</name>
    <dbReference type="NCBI Taxonomy" id="93759"/>
    <lineage>
        <taxon>Eukaryota</taxon>
        <taxon>Viridiplantae</taxon>
        <taxon>Streptophyta</taxon>
        <taxon>Embryophyta</taxon>
        <taxon>Tracheophyta</taxon>
        <taxon>Spermatophyta</taxon>
        <taxon>Magnoliopsida</taxon>
        <taxon>eudicotyledons</taxon>
        <taxon>Gunneridae</taxon>
        <taxon>Pentapetalae</taxon>
        <taxon>rosids</taxon>
        <taxon>malvids</taxon>
        <taxon>Malvales</taxon>
        <taxon>Malvaceae</taxon>
        <taxon>Grewioideae</taxon>
        <taxon>Apeibeae</taxon>
        <taxon>Corchorus</taxon>
    </lineage>
</organism>
<sequence length="333" mass="38317">MIGCLKARRHESNHKFFTQNGGALLEELISFCNGRSNPICHFSEKDLLKATNCYDARHILIQEGHYKMYKGYMKDRPIIVKKYDNEKYHNDSFGDPFKDIAIGSQMSAHKNVLKVLGCCLETKTPIIVYEFADIKSLSTCISGTNFEPLPWKCRLKIARDLASAVAYLHTVFSTPVIHRDINSKNVILDENNVPKLMEFGLCIYIPRGKSHVEDDIRGTFGYIAPEYLRSYYITEKADVYSFGVLLLELLSGMMPHDLFMNPQNIKKSNCCIMQNISRVVDCRIRDEGIEQEQLLDFKTLTIRCTSRNDEERPTMIEVAKELRQIYHSFASPF</sequence>
<dbReference type="InterPro" id="IPR045274">
    <property type="entry name" value="WAK-like"/>
</dbReference>
<gene>
    <name evidence="4" type="ORF">COLO4_28233</name>
</gene>
<keyword evidence="5" id="KW-1185">Reference proteome</keyword>
<dbReference type="OrthoDB" id="75710at2759"/>
<feature type="domain" description="Protein kinase" evidence="3">
    <location>
        <begin position="54"/>
        <end position="330"/>
    </location>
</feature>
<dbReference type="Gene3D" id="1.10.510.10">
    <property type="entry name" value="Transferase(Phosphotransferase) domain 1"/>
    <property type="match status" value="1"/>
</dbReference>
<dbReference type="PANTHER" id="PTHR27005:SF433">
    <property type="entry name" value="NON-FUNCTIONAL PSEUDOKINASE ZED1-LIKE"/>
    <property type="match status" value="1"/>
</dbReference>
<dbReference type="STRING" id="93759.A0A1R3HM58"/>
<dbReference type="GO" id="GO:0004674">
    <property type="term" value="F:protein serine/threonine kinase activity"/>
    <property type="evidence" value="ECO:0007669"/>
    <property type="project" value="TreeGrafter"/>
</dbReference>
<dbReference type="GO" id="GO:0005886">
    <property type="term" value="C:plasma membrane"/>
    <property type="evidence" value="ECO:0007669"/>
    <property type="project" value="TreeGrafter"/>
</dbReference>
<dbReference type="Proteomes" id="UP000187203">
    <property type="component" value="Unassembled WGS sequence"/>
</dbReference>
<dbReference type="SUPFAM" id="SSF56112">
    <property type="entry name" value="Protein kinase-like (PK-like)"/>
    <property type="match status" value="1"/>
</dbReference>
<evidence type="ECO:0000259" key="3">
    <source>
        <dbReference type="PROSITE" id="PS50011"/>
    </source>
</evidence>
<dbReference type="PROSITE" id="PS50011">
    <property type="entry name" value="PROTEIN_KINASE_DOM"/>
    <property type="match status" value="1"/>
</dbReference>
<dbReference type="GO" id="GO:0007166">
    <property type="term" value="P:cell surface receptor signaling pathway"/>
    <property type="evidence" value="ECO:0007669"/>
    <property type="project" value="InterPro"/>
</dbReference>
<protein>
    <recommendedName>
        <fullName evidence="3">Protein kinase domain-containing protein</fullName>
    </recommendedName>
</protein>
<dbReference type="EMBL" id="AWUE01019794">
    <property type="protein sequence ID" value="OMO71466.1"/>
    <property type="molecule type" value="Genomic_DNA"/>
</dbReference>
<dbReference type="Pfam" id="PF07714">
    <property type="entry name" value="PK_Tyr_Ser-Thr"/>
    <property type="match status" value="1"/>
</dbReference>
<dbReference type="InterPro" id="IPR011009">
    <property type="entry name" value="Kinase-like_dom_sf"/>
</dbReference>
<dbReference type="InterPro" id="IPR000719">
    <property type="entry name" value="Prot_kinase_dom"/>
</dbReference>
<proteinExistence type="predicted"/>
<dbReference type="AlphaFoldDB" id="A0A1R3HM58"/>
<keyword evidence="2" id="KW-0067">ATP-binding</keyword>
<evidence type="ECO:0000313" key="4">
    <source>
        <dbReference type="EMBL" id="OMO71466.1"/>
    </source>
</evidence>
<evidence type="ECO:0000256" key="2">
    <source>
        <dbReference type="ARBA" id="ARBA00022840"/>
    </source>
</evidence>
<dbReference type="Gene3D" id="3.30.200.20">
    <property type="entry name" value="Phosphorylase Kinase, domain 1"/>
    <property type="match status" value="1"/>
</dbReference>
<keyword evidence="1" id="KW-0547">Nucleotide-binding</keyword>
<dbReference type="GO" id="GO:0005524">
    <property type="term" value="F:ATP binding"/>
    <property type="evidence" value="ECO:0007669"/>
    <property type="project" value="UniProtKB-KW"/>
</dbReference>